<dbReference type="InterPro" id="IPR052029">
    <property type="entry name" value="PpiD_chaperone"/>
</dbReference>
<sequence length="588" mass="66190">MAAVLLLLAAHPGFTAEQTAAPAPAPAQTPAAAPAADAPAAAPTAAPAAASDGVALHLRVPFYSPLFTDVPLAAVNDEKITLEDLQKALMSVHEKMTEEKATNAKKNFLDALQRLINVKLVVMEAKSMELDKLPEVASDLENFSAAQLRQTLFLERVKDLKPDEKEVEKLYRSKIREWKLKTLRFEKEAEAKKFRKEIAEGKDFLTLREKLLADYKADTLGRNENDFVNSDGLGPELTAALENVKPGTVSPVISGINGFIVVKVEDVKSVESPEARAKAQATLLSQMRLKSLKAYKDELLKKYGKENTKLIKSLDLEAPKPGIKKLMEDKRVLVSIKGEKPITVADLADAIQTKFFHGVENAIKEHKLNREKLATLDEMTSLRLFKKEIGVRHIENNEEYKKKLEDYKNTVLFSIFVEKVVKPDVTYSMKDLKEYYDAHAAEYKSVELLQLDGIAFKENEPAQAAIDKLRHGMDFKWLKDNAENQVRKDAPGMMKFDGEMLPITSFPQDMQKVLNGVVKGDYKLYQSPEGYYYVLAVANYVPARVQSLEEVKNSIGEQVVWQNQKKTVEEWFKKLRDAYTVKIYLEER</sequence>
<dbReference type="SUPFAM" id="SSF54534">
    <property type="entry name" value="FKBP-like"/>
    <property type="match status" value="1"/>
</dbReference>
<dbReference type="AlphaFoldDB" id="A0A6V8MKX8"/>
<dbReference type="RefSeq" id="WP_183355510.1">
    <property type="nucleotide sequence ID" value="NZ_BLXX01000010.1"/>
</dbReference>
<keyword evidence="3" id="KW-0997">Cell inner membrane</keyword>
<organism evidence="14 15">
    <name type="scientific">Geomonas silvestris</name>
    <dbReference type="NCBI Taxonomy" id="2740184"/>
    <lineage>
        <taxon>Bacteria</taxon>
        <taxon>Pseudomonadati</taxon>
        <taxon>Thermodesulfobacteriota</taxon>
        <taxon>Desulfuromonadia</taxon>
        <taxon>Geobacterales</taxon>
        <taxon>Geobacteraceae</taxon>
        <taxon>Geomonas</taxon>
    </lineage>
</organism>
<keyword evidence="7" id="KW-0143">Chaperone</keyword>
<dbReference type="EMBL" id="BLXX01000010">
    <property type="protein sequence ID" value="GFO60695.1"/>
    <property type="molecule type" value="Genomic_DNA"/>
</dbReference>
<accession>A0A6V8MKX8</accession>
<evidence type="ECO:0000256" key="6">
    <source>
        <dbReference type="ARBA" id="ARBA00023136"/>
    </source>
</evidence>
<evidence type="ECO:0000313" key="14">
    <source>
        <dbReference type="EMBL" id="GFO60695.1"/>
    </source>
</evidence>
<feature type="region of interest" description="Disordered" evidence="11">
    <location>
        <begin position="19"/>
        <end position="39"/>
    </location>
</feature>
<evidence type="ECO:0000256" key="4">
    <source>
        <dbReference type="ARBA" id="ARBA00022692"/>
    </source>
</evidence>
<evidence type="ECO:0000256" key="3">
    <source>
        <dbReference type="ARBA" id="ARBA00022519"/>
    </source>
</evidence>
<keyword evidence="6" id="KW-0472">Membrane</keyword>
<dbReference type="Proteomes" id="UP000556026">
    <property type="component" value="Unassembled WGS sequence"/>
</dbReference>
<evidence type="ECO:0000256" key="10">
    <source>
        <dbReference type="ARBA" id="ARBA00042775"/>
    </source>
</evidence>
<dbReference type="PANTHER" id="PTHR47529">
    <property type="entry name" value="PEPTIDYL-PROLYL CIS-TRANS ISOMERASE D"/>
    <property type="match status" value="1"/>
</dbReference>
<dbReference type="Gene3D" id="1.10.8.1040">
    <property type="match status" value="1"/>
</dbReference>
<comment type="caution">
    <text evidence="14">The sequence shown here is derived from an EMBL/GenBank/DDBJ whole genome shotgun (WGS) entry which is preliminary data.</text>
</comment>
<dbReference type="GO" id="GO:0003755">
    <property type="term" value="F:peptidyl-prolyl cis-trans isomerase activity"/>
    <property type="evidence" value="ECO:0007669"/>
    <property type="project" value="InterPro"/>
</dbReference>
<reference evidence="15" key="1">
    <citation type="submission" date="2020-06" db="EMBL/GenBank/DDBJ databases">
        <title>Draft genomic sequence of Geomonas sp. Red330.</title>
        <authorList>
            <person name="Itoh H."/>
            <person name="Zhenxing X."/>
            <person name="Ushijima N."/>
            <person name="Masuda Y."/>
            <person name="Shiratori Y."/>
            <person name="Senoo K."/>
        </authorList>
    </citation>
    <scope>NUCLEOTIDE SEQUENCE [LARGE SCALE GENOMIC DNA]</scope>
    <source>
        <strain evidence="15">Red330</strain>
    </source>
</reference>
<evidence type="ECO:0000256" key="8">
    <source>
        <dbReference type="ARBA" id="ARBA00038408"/>
    </source>
</evidence>
<feature type="signal peptide" evidence="12">
    <location>
        <begin position="1"/>
        <end position="16"/>
    </location>
</feature>
<dbReference type="SUPFAM" id="SSF109998">
    <property type="entry name" value="Triger factor/SurA peptide-binding domain-like"/>
    <property type="match status" value="1"/>
</dbReference>
<keyword evidence="15" id="KW-1185">Reference proteome</keyword>
<evidence type="ECO:0000256" key="7">
    <source>
        <dbReference type="ARBA" id="ARBA00023186"/>
    </source>
</evidence>
<evidence type="ECO:0000259" key="13">
    <source>
        <dbReference type="Pfam" id="PF13145"/>
    </source>
</evidence>
<dbReference type="InterPro" id="IPR027304">
    <property type="entry name" value="Trigger_fact/SurA_dom_sf"/>
</dbReference>
<gene>
    <name evidence="14" type="ORF">GMST_30200</name>
</gene>
<dbReference type="Gene3D" id="6.10.140.970">
    <property type="match status" value="1"/>
</dbReference>
<comment type="similarity">
    <text evidence="8">Belongs to the PpiD chaperone family.</text>
</comment>
<evidence type="ECO:0000256" key="1">
    <source>
        <dbReference type="ARBA" id="ARBA00004382"/>
    </source>
</evidence>
<evidence type="ECO:0000256" key="12">
    <source>
        <dbReference type="SAM" id="SignalP"/>
    </source>
</evidence>
<dbReference type="Gene3D" id="3.10.50.40">
    <property type="match status" value="1"/>
</dbReference>
<keyword evidence="5" id="KW-1133">Transmembrane helix</keyword>
<evidence type="ECO:0000313" key="15">
    <source>
        <dbReference type="Proteomes" id="UP000556026"/>
    </source>
</evidence>
<comment type="subcellular location">
    <subcellularLocation>
        <location evidence="1">Cell inner membrane</location>
        <topology evidence="1">Single-pass type II membrane protein</topology>
        <orientation evidence="1">Periplasmic side</orientation>
    </subcellularLocation>
</comment>
<feature type="chain" id="PRO_5027631170" description="Periplasmic chaperone PpiD" evidence="12">
    <location>
        <begin position="17"/>
        <end position="588"/>
    </location>
</feature>
<evidence type="ECO:0000256" key="11">
    <source>
        <dbReference type="SAM" id="MobiDB-lite"/>
    </source>
</evidence>
<keyword evidence="12" id="KW-0732">Signal</keyword>
<evidence type="ECO:0000256" key="2">
    <source>
        <dbReference type="ARBA" id="ARBA00022475"/>
    </source>
</evidence>
<proteinExistence type="inferred from homology"/>
<evidence type="ECO:0000256" key="5">
    <source>
        <dbReference type="ARBA" id="ARBA00022989"/>
    </source>
</evidence>
<feature type="domain" description="PpiC" evidence="13">
    <location>
        <begin position="162"/>
        <end position="270"/>
    </location>
</feature>
<dbReference type="Pfam" id="PF13145">
    <property type="entry name" value="Rotamase_2"/>
    <property type="match status" value="2"/>
</dbReference>
<dbReference type="GO" id="GO:0005886">
    <property type="term" value="C:plasma membrane"/>
    <property type="evidence" value="ECO:0007669"/>
    <property type="project" value="UniProtKB-SubCell"/>
</dbReference>
<dbReference type="InterPro" id="IPR046357">
    <property type="entry name" value="PPIase_dom_sf"/>
</dbReference>
<keyword evidence="4" id="KW-0812">Transmembrane</keyword>
<name>A0A6V8MKX8_9BACT</name>
<feature type="domain" description="PpiC" evidence="13">
    <location>
        <begin position="430"/>
        <end position="553"/>
    </location>
</feature>
<dbReference type="PANTHER" id="PTHR47529:SF1">
    <property type="entry name" value="PERIPLASMIC CHAPERONE PPID"/>
    <property type="match status" value="1"/>
</dbReference>
<protein>
    <recommendedName>
        <fullName evidence="9">Periplasmic chaperone PpiD</fullName>
    </recommendedName>
    <alternativeName>
        <fullName evidence="10">Periplasmic folding chaperone</fullName>
    </alternativeName>
</protein>
<dbReference type="InterPro" id="IPR000297">
    <property type="entry name" value="PPIase_PpiC"/>
</dbReference>
<keyword evidence="2" id="KW-1003">Cell membrane</keyword>
<evidence type="ECO:0000256" key="9">
    <source>
        <dbReference type="ARBA" id="ARBA00040743"/>
    </source>
</evidence>